<keyword evidence="5 7" id="KW-0472">Membrane</keyword>
<dbReference type="AlphaFoldDB" id="A0A0C1N019"/>
<dbReference type="InterPro" id="IPR001107">
    <property type="entry name" value="Band_7"/>
</dbReference>
<evidence type="ECO:0000256" key="1">
    <source>
        <dbReference type="ARBA" id="ARBA00004167"/>
    </source>
</evidence>
<dbReference type="PATRIC" id="fig|86105.3.peg.761"/>
<dbReference type="Pfam" id="PF01145">
    <property type="entry name" value="Band_7"/>
    <property type="match status" value="1"/>
</dbReference>
<dbReference type="Proteomes" id="UP000031258">
    <property type="component" value="Unassembled WGS sequence"/>
</dbReference>
<evidence type="ECO:0000256" key="4">
    <source>
        <dbReference type="ARBA" id="ARBA00022989"/>
    </source>
</evidence>
<dbReference type="GO" id="GO:0016020">
    <property type="term" value="C:membrane"/>
    <property type="evidence" value="ECO:0007669"/>
    <property type="project" value="UniProtKB-SubCell"/>
</dbReference>
<dbReference type="STRING" id="86105.NF27_DP02100"/>
<organism evidence="9 10">
    <name type="scientific">Candidatus Jidaibacter acanthamoebae</name>
    <dbReference type="NCBI Taxonomy" id="86105"/>
    <lineage>
        <taxon>Bacteria</taxon>
        <taxon>Pseudomonadati</taxon>
        <taxon>Pseudomonadota</taxon>
        <taxon>Alphaproteobacteria</taxon>
        <taxon>Rickettsiales</taxon>
        <taxon>Candidatus Midichloriaceae</taxon>
        <taxon>Candidatus Jidaibacter</taxon>
    </lineage>
</organism>
<dbReference type="PIRSF" id="PIRSF005651">
    <property type="entry name" value="HflC"/>
    <property type="match status" value="1"/>
</dbReference>
<dbReference type="CDD" id="cd03405">
    <property type="entry name" value="SPFH_HflC"/>
    <property type="match status" value="1"/>
</dbReference>
<dbReference type="NCBIfam" id="TIGR01932">
    <property type="entry name" value="hflC"/>
    <property type="match status" value="1"/>
</dbReference>
<feature type="domain" description="Band 7" evidence="8">
    <location>
        <begin position="27"/>
        <end position="189"/>
    </location>
</feature>
<evidence type="ECO:0000256" key="3">
    <source>
        <dbReference type="ARBA" id="ARBA00022692"/>
    </source>
</evidence>
<dbReference type="InterPro" id="IPR036013">
    <property type="entry name" value="Band_7/SPFH_dom_sf"/>
</dbReference>
<keyword evidence="3 7" id="KW-0812">Transmembrane</keyword>
<dbReference type="Gene3D" id="3.30.479.30">
    <property type="entry name" value="Band 7 domain"/>
    <property type="match status" value="1"/>
</dbReference>
<accession>A0A0C1N019</accession>
<evidence type="ECO:0000313" key="10">
    <source>
        <dbReference type="Proteomes" id="UP000031258"/>
    </source>
</evidence>
<evidence type="ECO:0000313" key="9">
    <source>
        <dbReference type="EMBL" id="KIE05666.1"/>
    </source>
</evidence>
<comment type="similarity">
    <text evidence="2 6">Belongs to the band 7/mec-2 family. HflC subfamily.</text>
</comment>
<evidence type="ECO:0000256" key="2">
    <source>
        <dbReference type="ARBA" id="ARBA00007862"/>
    </source>
</evidence>
<dbReference type="EMBL" id="JSWE01000092">
    <property type="protein sequence ID" value="KIE05666.1"/>
    <property type="molecule type" value="Genomic_DNA"/>
</dbReference>
<comment type="subcellular location">
    <subcellularLocation>
        <location evidence="1">Membrane</location>
        <topology evidence="1">Single-pass membrane protein</topology>
    </subcellularLocation>
</comment>
<dbReference type="SUPFAM" id="SSF117892">
    <property type="entry name" value="Band 7/SPFH domain"/>
    <property type="match status" value="1"/>
</dbReference>
<feature type="transmembrane region" description="Helical" evidence="7">
    <location>
        <begin position="12"/>
        <end position="32"/>
    </location>
</feature>
<name>A0A0C1N019_9RICK</name>
<evidence type="ECO:0000256" key="5">
    <source>
        <dbReference type="ARBA" id="ARBA00023136"/>
    </source>
</evidence>
<reference evidence="9 10" key="1">
    <citation type="submission" date="2014-11" db="EMBL/GenBank/DDBJ databases">
        <title>A Rickettsiales Symbiont of Amoebae With Ancient Features.</title>
        <authorList>
            <person name="Schulz F."/>
            <person name="Martijn J."/>
            <person name="Wascher F."/>
            <person name="Kostanjsek R."/>
            <person name="Ettema T.J."/>
            <person name="Horn M."/>
        </authorList>
    </citation>
    <scope>NUCLEOTIDE SEQUENCE [LARGE SCALE GENOMIC DNA]</scope>
    <source>
        <strain evidence="9 10">UWC36</strain>
    </source>
</reference>
<comment type="function">
    <text evidence="6">HflC and HflK could regulate a protease.</text>
</comment>
<evidence type="ECO:0000256" key="7">
    <source>
        <dbReference type="SAM" id="Phobius"/>
    </source>
</evidence>
<evidence type="ECO:0000256" key="6">
    <source>
        <dbReference type="PIRNR" id="PIRNR005651"/>
    </source>
</evidence>
<evidence type="ECO:0000259" key="8">
    <source>
        <dbReference type="SMART" id="SM00244"/>
    </source>
</evidence>
<comment type="caution">
    <text evidence="9">The sequence shown here is derived from an EMBL/GenBank/DDBJ whole genome shotgun (WGS) entry which is preliminary data.</text>
</comment>
<sequence length="292" mass="33433">MGVNMTKNYFSLTLIIIVFAALLAIFNSAFIVDQRQVALVIQFGEPIKQIDTPGLKFKIPFIQNVFFFDKRIQNLKSEPTEVIASDQKNMRVDSFGKYRIKEALTFYQTVQTEEKLKSRLSSILDSNLRQVLGSVPFKALLSPQRPELMKKICDLVNTEANSLGVEMVDVRIMRADLPEKSREAVYQRMKTDRLKEAKEIRAQGDEQAQIIRATADKEKKIILAEAQKKAQMLRGEGDGEAIKAFSSSFSRDPQFYEFYRTLQAYKKSINKDNTKLILSPDGEFMKFFGKVN</sequence>
<protein>
    <recommendedName>
        <fullName evidence="6">Protein HflC</fullName>
    </recommendedName>
</protein>
<dbReference type="SMART" id="SM00244">
    <property type="entry name" value="PHB"/>
    <property type="match status" value="1"/>
</dbReference>
<keyword evidence="10" id="KW-1185">Reference proteome</keyword>
<gene>
    <name evidence="9" type="primary">hflC_2</name>
    <name evidence="9" type="ORF">NF27_DP02100</name>
</gene>
<dbReference type="InterPro" id="IPR010200">
    <property type="entry name" value="HflC"/>
</dbReference>
<dbReference type="PANTHER" id="PTHR42911">
    <property type="entry name" value="MODULATOR OF FTSH PROTEASE HFLC"/>
    <property type="match status" value="1"/>
</dbReference>
<keyword evidence="4 7" id="KW-1133">Transmembrane helix</keyword>
<dbReference type="PANTHER" id="PTHR42911:SF1">
    <property type="entry name" value="MODULATOR OF FTSH PROTEASE HFLC"/>
    <property type="match status" value="1"/>
</dbReference>
<proteinExistence type="inferred from homology"/>